<name>A0A8D8YME2_9HEMI</name>
<dbReference type="AlphaFoldDB" id="A0A8D8YME2"/>
<evidence type="ECO:0000313" key="1">
    <source>
        <dbReference type="EMBL" id="CAG6731041.1"/>
    </source>
</evidence>
<sequence>MVKIQMKKAYFFRYLSVKRISYIRFCFNFNCFPFPISSFNCFSFPISSFNCFSFPNSSFNCFSLPISSFNCFPFPISSFNYFPFPIFFLHEVNCFPHLLLY</sequence>
<accession>A0A8D8YME2</accession>
<organism evidence="1">
    <name type="scientific">Cacopsylla melanoneura</name>
    <dbReference type="NCBI Taxonomy" id="428564"/>
    <lineage>
        <taxon>Eukaryota</taxon>
        <taxon>Metazoa</taxon>
        <taxon>Ecdysozoa</taxon>
        <taxon>Arthropoda</taxon>
        <taxon>Hexapoda</taxon>
        <taxon>Insecta</taxon>
        <taxon>Pterygota</taxon>
        <taxon>Neoptera</taxon>
        <taxon>Paraneoptera</taxon>
        <taxon>Hemiptera</taxon>
        <taxon>Sternorrhyncha</taxon>
        <taxon>Psylloidea</taxon>
        <taxon>Psyllidae</taxon>
        <taxon>Psyllinae</taxon>
        <taxon>Cacopsylla</taxon>
    </lineage>
</organism>
<protein>
    <submittedName>
        <fullName evidence="1">Uncharacterized protein</fullName>
    </submittedName>
</protein>
<dbReference type="EMBL" id="HBUF01383026">
    <property type="protein sequence ID" value="CAG6731041.1"/>
    <property type="molecule type" value="Transcribed_RNA"/>
</dbReference>
<reference evidence="1" key="1">
    <citation type="submission" date="2021-05" db="EMBL/GenBank/DDBJ databases">
        <authorList>
            <person name="Alioto T."/>
            <person name="Alioto T."/>
            <person name="Gomez Garrido J."/>
        </authorList>
    </citation>
    <scope>NUCLEOTIDE SEQUENCE</scope>
</reference>
<proteinExistence type="predicted"/>